<dbReference type="EnsemblProtists" id="EOD18528">
    <property type="protein sequence ID" value="EOD18528"/>
    <property type="gene ID" value="EMIHUDRAFT_243791"/>
</dbReference>
<keyword evidence="5" id="KW-0269">Exonuclease</keyword>
<reference evidence="11" key="2">
    <citation type="submission" date="2024-10" db="UniProtKB">
        <authorList>
            <consortium name="EnsemblProtists"/>
        </authorList>
    </citation>
    <scope>IDENTIFICATION</scope>
</reference>
<dbReference type="SUPFAM" id="SSF53098">
    <property type="entry name" value="Ribonuclease H-like"/>
    <property type="match status" value="1"/>
</dbReference>
<name>A0A0D3J4U3_EMIH1</name>
<dbReference type="Proteomes" id="UP000013827">
    <property type="component" value="Unassembled WGS sequence"/>
</dbReference>
<dbReference type="GO" id="GO:0046872">
    <property type="term" value="F:metal ion binding"/>
    <property type="evidence" value="ECO:0007669"/>
    <property type="project" value="UniProtKB-KW"/>
</dbReference>
<evidence type="ECO:0000256" key="9">
    <source>
        <dbReference type="SAM" id="SignalP"/>
    </source>
</evidence>
<organism evidence="11 12">
    <name type="scientific">Emiliania huxleyi (strain CCMP1516)</name>
    <dbReference type="NCBI Taxonomy" id="280463"/>
    <lineage>
        <taxon>Eukaryota</taxon>
        <taxon>Haptista</taxon>
        <taxon>Haptophyta</taxon>
        <taxon>Prymnesiophyceae</taxon>
        <taxon>Isochrysidales</taxon>
        <taxon>Noelaerhabdaceae</taxon>
        <taxon>Emiliania</taxon>
    </lineage>
</organism>
<dbReference type="SMART" id="SM00479">
    <property type="entry name" value="EXOIII"/>
    <property type="match status" value="1"/>
</dbReference>
<keyword evidence="2" id="KW-0540">Nuclease</keyword>
<evidence type="ECO:0000256" key="2">
    <source>
        <dbReference type="ARBA" id="ARBA00022722"/>
    </source>
</evidence>
<dbReference type="HOGENOM" id="CLU_824954_0_0_1"/>
<dbReference type="STRING" id="2903.R1C7D8"/>
<keyword evidence="9" id="KW-0732">Signal</keyword>
<dbReference type="GO" id="GO:0006308">
    <property type="term" value="P:DNA catabolic process"/>
    <property type="evidence" value="ECO:0007669"/>
    <property type="project" value="TreeGrafter"/>
</dbReference>
<dbReference type="GO" id="GO:0008296">
    <property type="term" value="F:3'-5'-DNA exonuclease activity"/>
    <property type="evidence" value="ECO:0007669"/>
    <property type="project" value="TreeGrafter"/>
</dbReference>
<dbReference type="InterPro" id="IPR040393">
    <property type="entry name" value="TREX1/2"/>
</dbReference>
<dbReference type="Gene3D" id="3.30.420.10">
    <property type="entry name" value="Ribonuclease H-like superfamily/Ribonuclease H"/>
    <property type="match status" value="1"/>
</dbReference>
<dbReference type="CDD" id="cd06127">
    <property type="entry name" value="DEDDh"/>
    <property type="match status" value="1"/>
</dbReference>
<keyword evidence="4" id="KW-0378">Hydrolase</keyword>
<evidence type="ECO:0000256" key="8">
    <source>
        <dbReference type="SAM" id="MobiDB-lite"/>
    </source>
</evidence>
<comment type="cofactor">
    <cofactor evidence="1">
        <name>Mg(2+)</name>
        <dbReference type="ChEBI" id="CHEBI:18420"/>
    </cofactor>
</comment>
<reference evidence="12" key="1">
    <citation type="journal article" date="2013" name="Nature">
        <title>Pan genome of the phytoplankton Emiliania underpins its global distribution.</title>
        <authorList>
            <person name="Read B.A."/>
            <person name="Kegel J."/>
            <person name="Klute M.J."/>
            <person name="Kuo A."/>
            <person name="Lefebvre S.C."/>
            <person name="Maumus F."/>
            <person name="Mayer C."/>
            <person name="Miller J."/>
            <person name="Monier A."/>
            <person name="Salamov A."/>
            <person name="Young J."/>
            <person name="Aguilar M."/>
            <person name="Claverie J.M."/>
            <person name="Frickenhaus S."/>
            <person name="Gonzalez K."/>
            <person name="Herman E.K."/>
            <person name="Lin Y.C."/>
            <person name="Napier J."/>
            <person name="Ogata H."/>
            <person name="Sarno A.F."/>
            <person name="Shmutz J."/>
            <person name="Schroeder D."/>
            <person name="de Vargas C."/>
            <person name="Verret F."/>
            <person name="von Dassow P."/>
            <person name="Valentin K."/>
            <person name="Van de Peer Y."/>
            <person name="Wheeler G."/>
            <person name="Dacks J.B."/>
            <person name="Delwiche C.F."/>
            <person name="Dyhrman S.T."/>
            <person name="Glockner G."/>
            <person name="John U."/>
            <person name="Richards T."/>
            <person name="Worden A.Z."/>
            <person name="Zhang X."/>
            <person name="Grigoriev I.V."/>
            <person name="Allen A.E."/>
            <person name="Bidle K."/>
            <person name="Borodovsky M."/>
            <person name="Bowler C."/>
            <person name="Brownlee C."/>
            <person name="Cock J.M."/>
            <person name="Elias M."/>
            <person name="Gladyshev V.N."/>
            <person name="Groth M."/>
            <person name="Guda C."/>
            <person name="Hadaegh A."/>
            <person name="Iglesias-Rodriguez M.D."/>
            <person name="Jenkins J."/>
            <person name="Jones B.M."/>
            <person name="Lawson T."/>
            <person name="Leese F."/>
            <person name="Lindquist E."/>
            <person name="Lobanov A."/>
            <person name="Lomsadze A."/>
            <person name="Malik S.B."/>
            <person name="Marsh M.E."/>
            <person name="Mackinder L."/>
            <person name="Mock T."/>
            <person name="Mueller-Roeber B."/>
            <person name="Pagarete A."/>
            <person name="Parker M."/>
            <person name="Probert I."/>
            <person name="Quesneville H."/>
            <person name="Raines C."/>
            <person name="Rensing S.A."/>
            <person name="Riano-Pachon D.M."/>
            <person name="Richier S."/>
            <person name="Rokitta S."/>
            <person name="Shiraiwa Y."/>
            <person name="Soanes D.M."/>
            <person name="van der Giezen M."/>
            <person name="Wahlund T.M."/>
            <person name="Williams B."/>
            <person name="Wilson W."/>
            <person name="Wolfe G."/>
            <person name="Wurch L.L."/>
        </authorList>
    </citation>
    <scope>NUCLEOTIDE SEQUENCE</scope>
</reference>
<dbReference type="PANTHER" id="PTHR13058">
    <property type="entry name" value="THREE PRIME REPAIR EXONUCLEASE 1, 2"/>
    <property type="match status" value="1"/>
</dbReference>
<evidence type="ECO:0000313" key="11">
    <source>
        <dbReference type="EnsemblProtists" id="EOD18528"/>
    </source>
</evidence>
<evidence type="ECO:0000256" key="4">
    <source>
        <dbReference type="ARBA" id="ARBA00022801"/>
    </source>
</evidence>
<evidence type="ECO:0000256" key="6">
    <source>
        <dbReference type="ARBA" id="ARBA00022842"/>
    </source>
</evidence>
<dbReference type="AlphaFoldDB" id="A0A0D3J4U3"/>
<sequence>MTTLFALLASSWSRCRAVRAAPVRHQRLLSRRCRVLATLPQQEWVAGLAFDLETTGLNTDEAEIVQFACVVANSRREGGASFCEFVMPQCEIDPGASAVTGITKQLLAERGARPFAEVWATFEGWLRETLVSETRPLVWSAHNGDRFDVPILRRCVRDATGGPSPLLSEPRAAFGAHDALVDAEALARVWRWLIEEQGADAASAAWAASAATAGQPSLAPFQAHLQYRGYGLEPATRTAPAAPSSSGAGDASRAARRPSTPRGGGADSLERVAGIGPALSKKLNSKGIGTYDELERAWAQRGRDHRRMLGWLVKSMPGTNRLALAKAVRGMAAEWPV</sequence>
<dbReference type="eggNOG" id="ENOG502SGZ0">
    <property type="taxonomic scope" value="Eukaryota"/>
</dbReference>
<dbReference type="GeneID" id="17264068"/>
<dbReference type="InterPro" id="IPR012337">
    <property type="entry name" value="RNaseH-like_sf"/>
</dbReference>
<dbReference type="GO" id="GO:0005737">
    <property type="term" value="C:cytoplasm"/>
    <property type="evidence" value="ECO:0007669"/>
    <property type="project" value="TreeGrafter"/>
</dbReference>
<dbReference type="InterPro" id="IPR013520">
    <property type="entry name" value="Ribonucl_H"/>
</dbReference>
<evidence type="ECO:0000256" key="3">
    <source>
        <dbReference type="ARBA" id="ARBA00022723"/>
    </source>
</evidence>
<evidence type="ECO:0000256" key="7">
    <source>
        <dbReference type="ARBA" id="ARBA00025769"/>
    </source>
</evidence>
<comment type="similarity">
    <text evidence="7">Belongs to the exonuclease superfamily. TREX family.</text>
</comment>
<keyword evidence="3" id="KW-0479">Metal-binding</keyword>
<dbReference type="PaxDb" id="2903-EOD18528"/>
<evidence type="ECO:0000313" key="12">
    <source>
        <dbReference type="Proteomes" id="UP000013827"/>
    </source>
</evidence>
<dbReference type="GO" id="GO:0003676">
    <property type="term" value="F:nucleic acid binding"/>
    <property type="evidence" value="ECO:0007669"/>
    <property type="project" value="InterPro"/>
</dbReference>
<dbReference type="Pfam" id="PF00929">
    <property type="entry name" value="RNase_T"/>
    <property type="match status" value="1"/>
</dbReference>
<dbReference type="RefSeq" id="XP_005770957.1">
    <property type="nucleotide sequence ID" value="XM_005770900.1"/>
</dbReference>
<dbReference type="PANTHER" id="PTHR13058:SF19">
    <property type="entry name" value="LD40940P"/>
    <property type="match status" value="1"/>
</dbReference>
<dbReference type="KEGG" id="ehx:EMIHUDRAFT_243791"/>
<feature type="signal peptide" evidence="9">
    <location>
        <begin position="1"/>
        <end position="20"/>
    </location>
</feature>
<feature type="region of interest" description="Disordered" evidence="8">
    <location>
        <begin position="235"/>
        <end position="271"/>
    </location>
</feature>
<keyword evidence="6" id="KW-0460">Magnesium</keyword>
<evidence type="ECO:0000259" key="10">
    <source>
        <dbReference type="SMART" id="SM00479"/>
    </source>
</evidence>
<dbReference type="InterPro" id="IPR036397">
    <property type="entry name" value="RNaseH_sf"/>
</dbReference>
<evidence type="ECO:0000256" key="5">
    <source>
        <dbReference type="ARBA" id="ARBA00022839"/>
    </source>
</evidence>
<feature type="domain" description="Exonuclease" evidence="10">
    <location>
        <begin position="46"/>
        <end position="199"/>
    </location>
</feature>
<keyword evidence="12" id="KW-1185">Reference proteome</keyword>
<feature type="chain" id="PRO_5044247000" description="Exonuclease domain-containing protein" evidence="9">
    <location>
        <begin position="21"/>
        <end position="337"/>
    </location>
</feature>
<evidence type="ECO:0000256" key="1">
    <source>
        <dbReference type="ARBA" id="ARBA00001946"/>
    </source>
</evidence>
<proteinExistence type="inferred from homology"/>
<accession>A0A0D3J4U3</accession>
<feature type="compositionally biased region" description="Low complexity" evidence="8">
    <location>
        <begin position="235"/>
        <end position="261"/>
    </location>
</feature>
<protein>
    <recommendedName>
        <fullName evidence="10">Exonuclease domain-containing protein</fullName>
    </recommendedName>
</protein>